<evidence type="ECO:0000313" key="2">
    <source>
        <dbReference type="Proteomes" id="UP001064048"/>
    </source>
</evidence>
<name>A0ACC0JMS3_CHOFU</name>
<keyword evidence="2" id="KW-1185">Reference proteome</keyword>
<gene>
    <name evidence="1" type="ORF">MSG28_007196</name>
</gene>
<proteinExistence type="predicted"/>
<organism evidence="1 2">
    <name type="scientific">Choristoneura fumiferana</name>
    <name type="common">Spruce budworm moth</name>
    <name type="synonym">Archips fumiferana</name>
    <dbReference type="NCBI Taxonomy" id="7141"/>
    <lineage>
        <taxon>Eukaryota</taxon>
        <taxon>Metazoa</taxon>
        <taxon>Ecdysozoa</taxon>
        <taxon>Arthropoda</taxon>
        <taxon>Hexapoda</taxon>
        <taxon>Insecta</taxon>
        <taxon>Pterygota</taxon>
        <taxon>Neoptera</taxon>
        <taxon>Endopterygota</taxon>
        <taxon>Lepidoptera</taxon>
        <taxon>Glossata</taxon>
        <taxon>Ditrysia</taxon>
        <taxon>Tortricoidea</taxon>
        <taxon>Tortricidae</taxon>
        <taxon>Tortricinae</taxon>
        <taxon>Choristoneura</taxon>
    </lineage>
</organism>
<evidence type="ECO:0000313" key="1">
    <source>
        <dbReference type="EMBL" id="KAI8425451.1"/>
    </source>
</evidence>
<dbReference type="EMBL" id="CM046111">
    <property type="protein sequence ID" value="KAI8425451.1"/>
    <property type="molecule type" value="Genomic_DNA"/>
</dbReference>
<dbReference type="Proteomes" id="UP001064048">
    <property type="component" value="Chromosome 11"/>
</dbReference>
<comment type="caution">
    <text evidence="1">The sequence shown here is derived from an EMBL/GenBank/DDBJ whole genome shotgun (WGS) entry which is preliminary data.</text>
</comment>
<sequence length="256" mass="29021">MCNAQTLGAWKDNLIVFYIAWREFKLLYSLWMVCLAAYRTGAICNRLQFHLTSAVALCPDFDKASKSRQTLCRWYTSVQYQQPRFTSGQGIAISLDVPLIVLDVSINYLLLVIQIMEWKKPWWPSGLTYRLSSRGSWVQTCGITFEIYHELCGEGQHREETCTNLRSNSMVRVKFPIRTGPAWELWPKPSCSALELPSVEYLHAQPSTSGAQCKTDNTTGSALELPSVEYLHAQPSTSAVQCKTDNTILQYNTCVT</sequence>
<accession>A0ACC0JMS3</accession>
<protein>
    <submittedName>
        <fullName evidence="1">Uncharacterized protein</fullName>
    </submittedName>
</protein>
<reference evidence="1 2" key="1">
    <citation type="journal article" date="2022" name="Genome Biol. Evol.">
        <title>The Spruce Budworm Genome: Reconstructing the Evolutionary History of Antifreeze Proteins.</title>
        <authorList>
            <person name="Beliveau C."/>
            <person name="Gagne P."/>
            <person name="Picq S."/>
            <person name="Vernygora O."/>
            <person name="Keeling C.I."/>
            <person name="Pinkney K."/>
            <person name="Doucet D."/>
            <person name="Wen F."/>
            <person name="Johnston J.S."/>
            <person name="Maaroufi H."/>
            <person name="Boyle B."/>
            <person name="Laroche J."/>
            <person name="Dewar K."/>
            <person name="Juretic N."/>
            <person name="Blackburn G."/>
            <person name="Nisole A."/>
            <person name="Brunet B."/>
            <person name="Brandao M."/>
            <person name="Lumley L."/>
            <person name="Duan J."/>
            <person name="Quan G."/>
            <person name="Lucarotti C.J."/>
            <person name="Roe A.D."/>
            <person name="Sperling F.A.H."/>
            <person name="Levesque R.C."/>
            <person name="Cusson M."/>
        </authorList>
    </citation>
    <scope>NUCLEOTIDE SEQUENCE [LARGE SCALE GENOMIC DNA]</scope>
    <source>
        <strain evidence="1">Glfc:IPQL:Cfum</strain>
    </source>
</reference>